<feature type="DNA-binding region" description="H-T-H motif" evidence="7 8">
    <location>
        <begin position="31"/>
        <end position="50"/>
    </location>
</feature>
<dbReference type="Pfam" id="PF13977">
    <property type="entry name" value="TetR_C_6"/>
    <property type="match status" value="1"/>
</dbReference>
<protein>
    <recommendedName>
        <fullName evidence="7">HTH-type transcriptional regulator BetI</fullName>
    </recommendedName>
</protein>
<evidence type="ECO:0000256" key="4">
    <source>
        <dbReference type="ARBA" id="ARBA00023125"/>
    </source>
</evidence>
<keyword evidence="4 7" id="KW-0238">DNA-binding</keyword>
<dbReference type="InterPro" id="IPR009057">
    <property type="entry name" value="Homeodomain-like_sf"/>
</dbReference>
<feature type="domain" description="HTH tetR-type" evidence="9">
    <location>
        <begin position="8"/>
        <end position="68"/>
    </location>
</feature>
<name>A0A7W6R9R1_9PROT</name>
<comment type="pathway">
    <text evidence="1 7">Amine and polyamine biosynthesis; betaine biosynthesis via choline pathway [regulation].</text>
</comment>
<dbReference type="SUPFAM" id="SSF46689">
    <property type="entry name" value="Homeodomain-like"/>
    <property type="match status" value="1"/>
</dbReference>
<dbReference type="GO" id="GO:0000976">
    <property type="term" value="F:transcription cis-regulatory region binding"/>
    <property type="evidence" value="ECO:0007669"/>
    <property type="project" value="TreeGrafter"/>
</dbReference>
<keyword evidence="2 7" id="KW-0678">Repressor</keyword>
<reference evidence="10 11" key="1">
    <citation type="submission" date="2020-08" db="EMBL/GenBank/DDBJ databases">
        <title>Genome sequencing of Purple Non-Sulfur Bacteria from various extreme environments.</title>
        <authorList>
            <person name="Mayer M."/>
        </authorList>
    </citation>
    <scope>NUCLEOTIDE SEQUENCE [LARGE SCALE GENOMIC DNA]</scope>
    <source>
        <strain evidence="10 11">JA131</strain>
    </source>
</reference>
<evidence type="ECO:0000256" key="6">
    <source>
        <dbReference type="ARBA" id="ARBA00024936"/>
    </source>
</evidence>
<dbReference type="UniPathway" id="UPA00529"/>
<evidence type="ECO:0000313" key="11">
    <source>
        <dbReference type="Proteomes" id="UP000554286"/>
    </source>
</evidence>
<dbReference type="Pfam" id="PF00440">
    <property type="entry name" value="TetR_N"/>
    <property type="match status" value="1"/>
</dbReference>
<dbReference type="PANTHER" id="PTHR30055">
    <property type="entry name" value="HTH-TYPE TRANSCRIPTIONAL REGULATOR RUTR"/>
    <property type="match status" value="1"/>
</dbReference>
<dbReference type="AlphaFoldDB" id="A0A7W6R9R1"/>
<dbReference type="NCBIfam" id="NF001978">
    <property type="entry name" value="PRK00767.1"/>
    <property type="match status" value="1"/>
</dbReference>
<comment type="caution">
    <text evidence="10">The sequence shown here is derived from an EMBL/GenBank/DDBJ whole genome shotgun (WGS) entry which is preliminary data.</text>
</comment>
<dbReference type="SUPFAM" id="SSF48498">
    <property type="entry name" value="Tetracyclin repressor-like, C-terminal domain"/>
    <property type="match status" value="1"/>
</dbReference>
<evidence type="ECO:0000256" key="2">
    <source>
        <dbReference type="ARBA" id="ARBA00022491"/>
    </source>
</evidence>
<evidence type="ECO:0000256" key="3">
    <source>
        <dbReference type="ARBA" id="ARBA00023015"/>
    </source>
</evidence>
<keyword evidence="11" id="KW-1185">Reference proteome</keyword>
<comment type="function">
    <text evidence="6">Repressor involved in the biosynthesis of the osmoprotectant glycine betaine. It represses transcription of the choline transporter BetT and the genes of BetAB involved in the synthesis of glycine betaine.</text>
</comment>
<proteinExistence type="inferred from homology"/>
<dbReference type="EMBL" id="JACIGK010000001">
    <property type="protein sequence ID" value="MBB4264487.1"/>
    <property type="molecule type" value="Genomic_DNA"/>
</dbReference>
<dbReference type="Gene3D" id="1.10.357.10">
    <property type="entry name" value="Tetracycline Repressor, domain 2"/>
    <property type="match status" value="1"/>
</dbReference>
<dbReference type="GO" id="GO:0019285">
    <property type="term" value="P:glycine betaine biosynthetic process from choline"/>
    <property type="evidence" value="ECO:0007669"/>
    <property type="project" value="UniProtKB-UniRule"/>
</dbReference>
<evidence type="ECO:0000256" key="5">
    <source>
        <dbReference type="ARBA" id="ARBA00023163"/>
    </source>
</evidence>
<keyword evidence="5 7" id="KW-0804">Transcription</keyword>
<dbReference type="InterPro" id="IPR039538">
    <property type="entry name" value="BetI_C"/>
</dbReference>
<sequence>MGRPSLKEQRRLDLIRACIQSIHEDGPEAASLARIAKRAGLTAGIVGHYFGDKAELIEATMRHIGRELGRETARRLAAAETPLDRVYAVIDANLGPDQFRPDTSAVWLSFWGRLNHSPRLAHLQRVNTARLHSNLGHALRMMLPGQDEAVRRITLGLSTLIDGLWLRAALTHGGIDPVETRGLAAHYLTAALNEATRSS</sequence>
<dbReference type="InterPro" id="IPR036271">
    <property type="entry name" value="Tet_transcr_reg_TetR-rel_C_sf"/>
</dbReference>
<evidence type="ECO:0000256" key="7">
    <source>
        <dbReference type="HAMAP-Rule" id="MF_00768"/>
    </source>
</evidence>
<evidence type="ECO:0000313" key="10">
    <source>
        <dbReference type="EMBL" id="MBB4264487.1"/>
    </source>
</evidence>
<dbReference type="InterPro" id="IPR017757">
    <property type="entry name" value="Tscrpt_rep_BetI"/>
</dbReference>
<evidence type="ECO:0000256" key="8">
    <source>
        <dbReference type="PROSITE-ProRule" id="PRU00335"/>
    </source>
</evidence>
<dbReference type="PANTHER" id="PTHR30055:SF234">
    <property type="entry name" value="HTH-TYPE TRANSCRIPTIONAL REGULATOR BETI"/>
    <property type="match status" value="1"/>
</dbReference>
<evidence type="ECO:0000259" key="9">
    <source>
        <dbReference type="PROSITE" id="PS50977"/>
    </source>
</evidence>
<dbReference type="HAMAP" id="MF_00768">
    <property type="entry name" value="HTH_type_BetI"/>
    <property type="match status" value="1"/>
</dbReference>
<dbReference type="PROSITE" id="PS50977">
    <property type="entry name" value="HTH_TETR_2"/>
    <property type="match status" value="1"/>
</dbReference>
<organism evidence="10 11">
    <name type="scientific">Roseospira visakhapatnamensis</name>
    <dbReference type="NCBI Taxonomy" id="390880"/>
    <lineage>
        <taxon>Bacteria</taxon>
        <taxon>Pseudomonadati</taxon>
        <taxon>Pseudomonadota</taxon>
        <taxon>Alphaproteobacteria</taxon>
        <taxon>Rhodospirillales</taxon>
        <taxon>Rhodospirillaceae</taxon>
        <taxon>Roseospira</taxon>
    </lineage>
</organism>
<dbReference type="Proteomes" id="UP000554286">
    <property type="component" value="Unassembled WGS sequence"/>
</dbReference>
<evidence type="ECO:0000256" key="1">
    <source>
        <dbReference type="ARBA" id="ARBA00004719"/>
    </source>
</evidence>
<dbReference type="RefSeq" id="WP_184042131.1">
    <property type="nucleotide sequence ID" value="NZ_JACIGK010000001.1"/>
</dbReference>
<gene>
    <name evidence="7" type="primary">betI</name>
    <name evidence="10" type="ORF">GGD89_000093</name>
</gene>
<keyword evidence="3 7" id="KW-0805">Transcription regulation</keyword>
<dbReference type="GO" id="GO:0003700">
    <property type="term" value="F:DNA-binding transcription factor activity"/>
    <property type="evidence" value="ECO:0007669"/>
    <property type="project" value="UniProtKB-UniRule"/>
</dbReference>
<accession>A0A7W6R9R1</accession>
<dbReference type="InterPro" id="IPR001647">
    <property type="entry name" value="HTH_TetR"/>
</dbReference>
<dbReference type="InterPro" id="IPR050109">
    <property type="entry name" value="HTH-type_TetR-like_transc_reg"/>
</dbReference>
<comment type="function">
    <text evidence="7">Repressor involved in choline regulation of the bet genes.</text>
</comment>
<dbReference type="GO" id="GO:0045892">
    <property type="term" value="P:negative regulation of DNA-templated transcription"/>
    <property type="evidence" value="ECO:0007669"/>
    <property type="project" value="UniProtKB-UniRule"/>
</dbReference>